<evidence type="ECO:0000256" key="3">
    <source>
        <dbReference type="ARBA" id="ARBA00023274"/>
    </source>
</evidence>
<dbReference type="Gene3D" id="4.10.640.10">
    <property type="entry name" value="Ribosomal protein S18"/>
    <property type="match status" value="1"/>
</dbReference>
<proteinExistence type="inferred from homology"/>
<keyword evidence="2 4" id="KW-0689">Ribosomal protein</keyword>
<sequence length="81" mass="9237">MRPKSRFTKRPMRPVPRNCAFCDTKTEPDFKDIGMLSKFVTERGKLVARGKTGICSTHQRKLTVSVKHARHVALLPFVVRA</sequence>
<dbReference type="GO" id="GO:0003735">
    <property type="term" value="F:structural constituent of ribosome"/>
    <property type="evidence" value="ECO:0007669"/>
    <property type="project" value="InterPro"/>
</dbReference>
<dbReference type="SUPFAM" id="SSF46911">
    <property type="entry name" value="Ribosomal protein S18"/>
    <property type="match status" value="1"/>
</dbReference>
<keyword evidence="3 4" id="KW-0687">Ribonucleoprotein</keyword>
<dbReference type="PANTHER" id="PTHR13479">
    <property type="entry name" value="30S RIBOSOMAL PROTEIN S18"/>
    <property type="match status" value="1"/>
</dbReference>
<dbReference type="EMBL" id="MFJJ01000031">
    <property type="protein sequence ID" value="OGG13830.1"/>
    <property type="molecule type" value="Genomic_DNA"/>
</dbReference>
<gene>
    <name evidence="4" type="primary">rpsR</name>
    <name evidence="6" type="ORF">A2875_03610</name>
</gene>
<dbReference type="InterPro" id="IPR036870">
    <property type="entry name" value="Ribosomal_bS18_sf"/>
</dbReference>
<name>A0A1F5ZMV2_9BACT</name>
<dbReference type="PRINTS" id="PR00974">
    <property type="entry name" value="RIBOSOMALS18"/>
</dbReference>
<keyword evidence="4" id="KW-0699">rRNA-binding</keyword>
<evidence type="ECO:0000313" key="7">
    <source>
        <dbReference type="Proteomes" id="UP000177416"/>
    </source>
</evidence>
<dbReference type="Proteomes" id="UP000177416">
    <property type="component" value="Unassembled WGS sequence"/>
</dbReference>
<evidence type="ECO:0000256" key="2">
    <source>
        <dbReference type="ARBA" id="ARBA00022980"/>
    </source>
</evidence>
<evidence type="ECO:0000313" key="6">
    <source>
        <dbReference type="EMBL" id="OGG13830.1"/>
    </source>
</evidence>
<dbReference type="GO" id="GO:0070181">
    <property type="term" value="F:small ribosomal subunit rRNA binding"/>
    <property type="evidence" value="ECO:0007669"/>
    <property type="project" value="TreeGrafter"/>
</dbReference>
<dbReference type="HAMAP" id="MF_00270">
    <property type="entry name" value="Ribosomal_bS18"/>
    <property type="match status" value="1"/>
</dbReference>
<organism evidence="6 7">
    <name type="scientific">Candidatus Gottesmanbacteria bacterium RIFCSPHIGHO2_01_FULL_46_14</name>
    <dbReference type="NCBI Taxonomy" id="1798380"/>
    <lineage>
        <taxon>Bacteria</taxon>
        <taxon>Candidatus Gottesmaniibacteriota</taxon>
    </lineage>
</organism>
<keyword evidence="4" id="KW-0694">RNA-binding</keyword>
<dbReference type="NCBIfam" id="TIGR00165">
    <property type="entry name" value="S18"/>
    <property type="match status" value="1"/>
</dbReference>
<dbReference type="InterPro" id="IPR001648">
    <property type="entry name" value="Ribosomal_bS18"/>
</dbReference>
<comment type="function">
    <text evidence="4">Binds as a heterodimer with protein bS6 to the central domain of the 16S rRNA, where it helps stabilize the platform of the 30S subunit.</text>
</comment>
<evidence type="ECO:0000256" key="5">
    <source>
        <dbReference type="RuleBase" id="RU003910"/>
    </source>
</evidence>
<dbReference type="GO" id="GO:0022627">
    <property type="term" value="C:cytosolic small ribosomal subunit"/>
    <property type="evidence" value="ECO:0007669"/>
    <property type="project" value="TreeGrafter"/>
</dbReference>
<accession>A0A1F5ZMV2</accession>
<reference evidence="6 7" key="1">
    <citation type="journal article" date="2016" name="Nat. Commun.">
        <title>Thousands of microbial genomes shed light on interconnected biogeochemical processes in an aquifer system.</title>
        <authorList>
            <person name="Anantharaman K."/>
            <person name="Brown C.T."/>
            <person name="Hug L.A."/>
            <person name="Sharon I."/>
            <person name="Castelle C.J."/>
            <person name="Probst A.J."/>
            <person name="Thomas B.C."/>
            <person name="Singh A."/>
            <person name="Wilkins M.J."/>
            <person name="Karaoz U."/>
            <person name="Brodie E.L."/>
            <person name="Williams K.H."/>
            <person name="Hubbard S.S."/>
            <person name="Banfield J.F."/>
        </authorList>
    </citation>
    <scope>NUCLEOTIDE SEQUENCE [LARGE SCALE GENOMIC DNA]</scope>
</reference>
<comment type="caution">
    <text evidence="6">The sequence shown here is derived from an EMBL/GenBank/DDBJ whole genome shotgun (WGS) entry which is preliminary data.</text>
</comment>
<dbReference type="PANTHER" id="PTHR13479:SF40">
    <property type="entry name" value="SMALL RIBOSOMAL SUBUNIT PROTEIN BS18M"/>
    <property type="match status" value="1"/>
</dbReference>
<dbReference type="GO" id="GO:0006412">
    <property type="term" value="P:translation"/>
    <property type="evidence" value="ECO:0007669"/>
    <property type="project" value="UniProtKB-UniRule"/>
</dbReference>
<comment type="subunit">
    <text evidence="4">Part of the 30S ribosomal subunit. Forms a tight heterodimer with protein bS6.</text>
</comment>
<dbReference type="Pfam" id="PF01084">
    <property type="entry name" value="Ribosomal_S18"/>
    <property type="match status" value="1"/>
</dbReference>
<dbReference type="AlphaFoldDB" id="A0A1F5ZMV2"/>
<evidence type="ECO:0000256" key="1">
    <source>
        <dbReference type="ARBA" id="ARBA00005589"/>
    </source>
</evidence>
<protein>
    <recommendedName>
        <fullName evidence="4">Small ribosomal subunit protein bS18</fullName>
    </recommendedName>
</protein>
<evidence type="ECO:0000256" key="4">
    <source>
        <dbReference type="HAMAP-Rule" id="MF_00270"/>
    </source>
</evidence>
<comment type="similarity">
    <text evidence="1 4 5">Belongs to the bacterial ribosomal protein bS18 family.</text>
</comment>